<dbReference type="HOGENOM" id="CLU_039483_2_0_11"/>
<evidence type="ECO:0000313" key="8">
    <source>
        <dbReference type="EMBL" id="ADD44403.1"/>
    </source>
</evidence>
<sequence length="261" mass="27937">MSTTTLPGTGYRPFADAAVMTGRSLRHAVRNVDSLLIGAFLPVMVLLLMTTVFGGAIESEGFDYVDYVVPGVLLMCVGYGASMTATSVTSDMKQGVISRFRTMNVLPAAVVVGHVLAAVLRNLVSVAMVIVTALLIGFDPRASATDWLAVAGVMAFFVLAVATLSSMYGLVAKSVEGAAVPGFFFLFLPYVSSTFVPIHTLPEWLRPIAEYQPFTPIGETLRSLLMGTPLGDYGWQAIAWCAGLLVLGVIGTAVRWRRIRH</sequence>
<feature type="transmembrane region" description="Helical" evidence="6">
    <location>
        <begin position="148"/>
        <end position="171"/>
    </location>
</feature>
<dbReference type="EMBL" id="CP001778">
    <property type="protein sequence ID" value="ADD44403.1"/>
    <property type="molecule type" value="Genomic_DNA"/>
</dbReference>
<dbReference type="eggNOG" id="COG0842">
    <property type="taxonomic scope" value="Bacteria"/>
</dbReference>
<evidence type="ECO:0000256" key="3">
    <source>
        <dbReference type="ARBA" id="ARBA00022989"/>
    </source>
</evidence>
<evidence type="ECO:0000256" key="2">
    <source>
        <dbReference type="ARBA" id="ARBA00022692"/>
    </source>
</evidence>
<dbReference type="GO" id="GO:0043190">
    <property type="term" value="C:ATP-binding cassette (ABC) transporter complex"/>
    <property type="evidence" value="ECO:0007669"/>
    <property type="project" value="InterPro"/>
</dbReference>
<dbReference type="Proteomes" id="UP000000844">
    <property type="component" value="Chromosome"/>
</dbReference>
<protein>
    <recommendedName>
        <fullName evidence="6">Transport permease protein</fullName>
    </recommendedName>
</protein>
<name>D3Q7R1_STANL</name>
<dbReference type="AlphaFoldDB" id="D3Q7R1"/>
<dbReference type="InterPro" id="IPR000412">
    <property type="entry name" value="ABC_2_transport"/>
</dbReference>
<dbReference type="KEGG" id="sna:Snas_4761"/>
<reference evidence="8 9" key="1">
    <citation type="journal article" date="2009" name="Stand. Genomic Sci.">
        <title>Complete genome sequence of Stackebrandtia nassauensis type strain (LLR-40K-21).</title>
        <authorList>
            <person name="Munk C."/>
            <person name="Lapidus A."/>
            <person name="Copeland A."/>
            <person name="Jando M."/>
            <person name="Mayilraj S."/>
            <person name="Glavina Del Rio T."/>
            <person name="Nolan M."/>
            <person name="Chen F."/>
            <person name="Lucas S."/>
            <person name="Tice H."/>
            <person name="Cheng J.F."/>
            <person name="Han C."/>
            <person name="Detter J.C."/>
            <person name="Bruce D."/>
            <person name="Goodwin L."/>
            <person name="Chain P."/>
            <person name="Pitluck S."/>
            <person name="Goker M."/>
            <person name="Ovchinikova G."/>
            <person name="Pati A."/>
            <person name="Ivanova N."/>
            <person name="Mavromatis K."/>
            <person name="Chen A."/>
            <person name="Palaniappan K."/>
            <person name="Land M."/>
            <person name="Hauser L."/>
            <person name="Chang Y.J."/>
            <person name="Jeffries C.D."/>
            <person name="Bristow J."/>
            <person name="Eisen J.A."/>
            <person name="Markowitz V."/>
            <person name="Hugenholtz P."/>
            <person name="Kyrpides N.C."/>
            <person name="Klenk H.P."/>
        </authorList>
    </citation>
    <scope>NUCLEOTIDE SEQUENCE [LARGE SCALE GENOMIC DNA]</scope>
    <source>
        <strain evidence="9">DSM 44728 / CIP 108903 / NRRL B-16338 / NBRC 102104 / LLR-40K-21</strain>
    </source>
</reference>
<organism evidence="8 9">
    <name type="scientific">Stackebrandtia nassauensis (strain DSM 44728 / CIP 108903 / NRRL B-16338 / NBRC 102104 / LLR-40K-21)</name>
    <dbReference type="NCBI Taxonomy" id="446470"/>
    <lineage>
        <taxon>Bacteria</taxon>
        <taxon>Bacillati</taxon>
        <taxon>Actinomycetota</taxon>
        <taxon>Actinomycetes</taxon>
        <taxon>Glycomycetales</taxon>
        <taxon>Glycomycetaceae</taxon>
        <taxon>Stackebrandtia</taxon>
    </lineage>
</organism>
<dbReference type="InterPro" id="IPR047817">
    <property type="entry name" value="ABC2_TM_bact-type"/>
</dbReference>
<dbReference type="STRING" id="446470.Snas_4761"/>
<dbReference type="PROSITE" id="PS51012">
    <property type="entry name" value="ABC_TM2"/>
    <property type="match status" value="1"/>
</dbReference>
<dbReference type="OrthoDB" id="3370990at2"/>
<feature type="domain" description="ABC transmembrane type-2" evidence="7">
    <location>
        <begin position="33"/>
        <end position="259"/>
    </location>
</feature>
<evidence type="ECO:0000313" key="9">
    <source>
        <dbReference type="Proteomes" id="UP000000844"/>
    </source>
</evidence>
<dbReference type="GO" id="GO:0046677">
    <property type="term" value="P:response to antibiotic"/>
    <property type="evidence" value="ECO:0007669"/>
    <property type="project" value="UniProtKB-KW"/>
</dbReference>
<comment type="similarity">
    <text evidence="6">Belongs to the ABC-2 integral membrane protein family.</text>
</comment>
<dbReference type="InterPro" id="IPR013525">
    <property type="entry name" value="ABC2_TM"/>
</dbReference>
<comment type="subcellular location">
    <subcellularLocation>
        <location evidence="6">Cell membrane</location>
        <topology evidence="6">Multi-pass membrane protein</topology>
    </subcellularLocation>
    <subcellularLocation>
        <location evidence="1">Membrane</location>
        <topology evidence="1">Multi-pass membrane protein</topology>
    </subcellularLocation>
</comment>
<feature type="transmembrane region" description="Helical" evidence="6">
    <location>
        <begin position="178"/>
        <end position="198"/>
    </location>
</feature>
<evidence type="ECO:0000256" key="1">
    <source>
        <dbReference type="ARBA" id="ARBA00004141"/>
    </source>
</evidence>
<keyword evidence="6" id="KW-0813">Transport</keyword>
<keyword evidence="5" id="KW-0046">Antibiotic resistance</keyword>
<dbReference type="Pfam" id="PF01061">
    <property type="entry name" value="ABC2_membrane"/>
    <property type="match status" value="1"/>
</dbReference>
<keyword evidence="6" id="KW-1003">Cell membrane</keyword>
<feature type="transmembrane region" description="Helical" evidence="6">
    <location>
        <begin position="233"/>
        <end position="254"/>
    </location>
</feature>
<dbReference type="InterPro" id="IPR051784">
    <property type="entry name" value="Nod_factor_ABC_transporter"/>
</dbReference>
<evidence type="ECO:0000256" key="6">
    <source>
        <dbReference type="RuleBase" id="RU361157"/>
    </source>
</evidence>
<evidence type="ECO:0000256" key="4">
    <source>
        <dbReference type="ARBA" id="ARBA00023136"/>
    </source>
</evidence>
<dbReference type="PANTHER" id="PTHR43229">
    <property type="entry name" value="NODULATION PROTEIN J"/>
    <property type="match status" value="1"/>
</dbReference>
<evidence type="ECO:0000256" key="5">
    <source>
        <dbReference type="ARBA" id="ARBA00023251"/>
    </source>
</evidence>
<keyword evidence="9" id="KW-1185">Reference proteome</keyword>
<evidence type="ECO:0000259" key="7">
    <source>
        <dbReference type="PROSITE" id="PS51012"/>
    </source>
</evidence>
<keyword evidence="2 6" id="KW-0812">Transmembrane</keyword>
<gene>
    <name evidence="8" type="ordered locus">Snas_4761</name>
</gene>
<keyword evidence="3 6" id="KW-1133">Transmembrane helix</keyword>
<dbReference type="PANTHER" id="PTHR43229:SF2">
    <property type="entry name" value="NODULATION PROTEIN J"/>
    <property type="match status" value="1"/>
</dbReference>
<dbReference type="GO" id="GO:0140359">
    <property type="term" value="F:ABC-type transporter activity"/>
    <property type="evidence" value="ECO:0007669"/>
    <property type="project" value="InterPro"/>
</dbReference>
<dbReference type="RefSeq" id="WP_013019974.1">
    <property type="nucleotide sequence ID" value="NC_013947.1"/>
</dbReference>
<proteinExistence type="inferred from homology"/>
<feature type="transmembrane region" description="Helical" evidence="6">
    <location>
        <begin position="109"/>
        <end position="136"/>
    </location>
</feature>
<accession>D3Q7R1</accession>
<feature type="transmembrane region" description="Helical" evidence="6">
    <location>
        <begin position="67"/>
        <end position="88"/>
    </location>
</feature>
<keyword evidence="4 6" id="KW-0472">Membrane</keyword>
<dbReference type="PIRSF" id="PIRSF006648">
    <property type="entry name" value="DrrB"/>
    <property type="match status" value="1"/>
</dbReference>
<feature type="transmembrane region" description="Helical" evidence="6">
    <location>
        <begin position="35"/>
        <end position="55"/>
    </location>
</feature>